<organism evidence="1 2">
    <name type="scientific">Streptomyces syringium</name>
    <dbReference type="NCBI Taxonomy" id="76729"/>
    <lineage>
        <taxon>Bacteria</taxon>
        <taxon>Bacillati</taxon>
        <taxon>Actinomycetota</taxon>
        <taxon>Actinomycetes</taxon>
        <taxon>Kitasatosporales</taxon>
        <taxon>Streptomycetaceae</taxon>
        <taxon>Streptomyces</taxon>
    </lineage>
</organism>
<protein>
    <submittedName>
        <fullName evidence="1">L-ribulose-5-phosphate 3-epimerase UlaE</fullName>
    </submittedName>
</protein>
<dbReference type="Proteomes" id="UP001519291">
    <property type="component" value="Unassembled WGS sequence"/>
</dbReference>
<name>A0ABS4Y9G2_9ACTN</name>
<dbReference type="GeneID" id="91571407"/>
<dbReference type="RefSeq" id="WP_209519047.1">
    <property type="nucleotide sequence ID" value="NZ_JAGIOH010000001.1"/>
</dbReference>
<evidence type="ECO:0000313" key="1">
    <source>
        <dbReference type="EMBL" id="MBP2405072.1"/>
    </source>
</evidence>
<keyword evidence="2" id="KW-1185">Reference proteome</keyword>
<comment type="caution">
    <text evidence="1">The sequence shown here is derived from an EMBL/GenBank/DDBJ whole genome shotgun (WGS) entry which is preliminary data.</text>
</comment>
<evidence type="ECO:0000313" key="2">
    <source>
        <dbReference type="Proteomes" id="UP001519291"/>
    </source>
</evidence>
<sequence length="83" mass="9006">MIRTEAAKKYWKQRHAALDASDAAAADLRAALARHGLVIPSLRSSEPVDHRRFVELGGCRAEVAARLAQVLDAAADARSEEAR</sequence>
<accession>A0ABS4Y9G2</accession>
<gene>
    <name evidence="1" type="ORF">JO379_004541</name>
</gene>
<reference evidence="1 2" key="1">
    <citation type="submission" date="2021-03" db="EMBL/GenBank/DDBJ databases">
        <title>Sequencing the genomes of 1000 actinobacteria strains.</title>
        <authorList>
            <person name="Klenk H.-P."/>
        </authorList>
    </citation>
    <scope>NUCLEOTIDE SEQUENCE [LARGE SCALE GENOMIC DNA]</scope>
    <source>
        <strain evidence="1 2">DSM 41480</strain>
    </source>
</reference>
<dbReference type="EMBL" id="JAGIOH010000001">
    <property type="protein sequence ID" value="MBP2405072.1"/>
    <property type="molecule type" value="Genomic_DNA"/>
</dbReference>
<proteinExistence type="predicted"/>